<gene>
    <name evidence="2" type="ORF">FD28_GL001397</name>
</gene>
<dbReference type="STRING" id="1423753.FD28_GL001397"/>
<evidence type="ECO:0000259" key="1">
    <source>
        <dbReference type="Pfam" id="PF13460"/>
    </source>
</evidence>
<evidence type="ECO:0000313" key="3">
    <source>
        <dbReference type="Proteomes" id="UP000051580"/>
    </source>
</evidence>
<dbReference type="Gene3D" id="3.40.50.720">
    <property type="entry name" value="NAD(P)-binding Rossmann-like Domain"/>
    <property type="match status" value="1"/>
</dbReference>
<dbReference type="AlphaFoldDB" id="A0A0R1UJU9"/>
<dbReference type="PATRIC" id="fig|1423753.3.peg.1453"/>
<comment type="caution">
    <text evidence="2">The sequence shown here is derived from an EMBL/GenBank/DDBJ whole genome shotgun (WGS) entry which is preliminary data.</text>
</comment>
<dbReference type="InterPro" id="IPR016040">
    <property type="entry name" value="NAD(P)-bd_dom"/>
</dbReference>
<dbReference type="InterPro" id="IPR036291">
    <property type="entry name" value="NAD(P)-bd_dom_sf"/>
</dbReference>
<reference evidence="2 3" key="1">
    <citation type="journal article" date="2015" name="Genome Announc.">
        <title>Expanding the biotechnology potential of lactobacilli through comparative genomics of 213 strains and associated genera.</title>
        <authorList>
            <person name="Sun Z."/>
            <person name="Harris H.M."/>
            <person name="McCann A."/>
            <person name="Guo C."/>
            <person name="Argimon S."/>
            <person name="Zhang W."/>
            <person name="Yang X."/>
            <person name="Jeffery I.B."/>
            <person name="Cooney J.C."/>
            <person name="Kagawa T.F."/>
            <person name="Liu W."/>
            <person name="Song Y."/>
            <person name="Salvetti E."/>
            <person name="Wrobel A."/>
            <person name="Rasinkangas P."/>
            <person name="Parkhill J."/>
            <person name="Rea M.C."/>
            <person name="O'Sullivan O."/>
            <person name="Ritari J."/>
            <person name="Douillard F.P."/>
            <person name="Paul Ross R."/>
            <person name="Yang R."/>
            <person name="Briner A.E."/>
            <person name="Felis G.E."/>
            <person name="de Vos W.M."/>
            <person name="Barrangou R."/>
            <person name="Klaenhammer T.R."/>
            <person name="Caufield P.W."/>
            <person name="Cui Y."/>
            <person name="Zhang H."/>
            <person name="O'Toole P.W."/>
        </authorList>
    </citation>
    <scope>NUCLEOTIDE SEQUENCE [LARGE SCALE GENOMIC DNA]</scope>
    <source>
        <strain evidence="2 3">DSM 16381</strain>
    </source>
</reference>
<dbReference type="EMBL" id="AZFS01000064">
    <property type="protein sequence ID" value="KRL93511.1"/>
    <property type="molecule type" value="Genomic_DNA"/>
</dbReference>
<dbReference type="PANTHER" id="PTHR15020:SF50">
    <property type="entry name" value="UPF0659 PROTEIN YMR090W"/>
    <property type="match status" value="1"/>
</dbReference>
<dbReference type="Proteomes" id="UP000051580">
    <property type="component" value="Unassembled WGS sequence"/>
</dbReference>
<name>A0A0R1UJU9_9LACO</name>
<dbReference type="PANTHER" id="PTHR15020">
    <property type="entry name" value="FLAVIN REDUCTASE-RELATED"/>
    <property type="match status" value="1"/>
</dbReference>
<sequence>MMTNVLIIGATGSIGSVTRQYFLDHTDDQLTLMARNTNRLGQLSNREQAVAGSVTDVATLRTALRGQDVVFAALSGNLSNMARSLVAAMDTVGVQRLVFITSMGIYNEIPASVGASGNLRSNPMLQGYRAAADVVEASDLNYTIIRPGWFDNGNDTDYQVTKKGEPFGGHDVSRKSIADLVVRLAHDEPLGARDSLGINRN</sequence>
<evidence type="ECO:0000313" key="2">
    <source>
        <dbReference type="EMBL" id="KRL93511.1"/>
    </source>
</evidence>
<organism evidence="2 3">
    <name type="scientific">Levilactobacillus hammesii DSM 16381</name>
    <dbReference type="NCBI Taxonomy" id="1423753"/>
    <lineage>
        <taxon>Bacteria</taxon>
        <taxon>Bacillati</taxon>
        <taxon>Bacillota</taxon>
        <taxon>Bacilli</taxon>
        <taxon>Lactobacillales</taxon>
        <taxon>Lactobacillaceae</taxon>
        <taxon>Levilactobacillus</taxon>
    </lineage>
</organism>
<protein>
    <recommendedName>
        <fullName evidence="1">NAD(P)-binding domain-containing protein</fullName>
    </recommendedName>
</protein>
<dbReference type="Pfam" id="PF13460">
    <property type="entry name" value="NAD_binding_10"/>
    <property type="match status" value="1"/>
</dbReference>
<feature type="domain" description="NAD(P)-binding" evidence="1">
    <location>
        <begin position="9"/>
        <end position="187"/>
    </location>
</feature>
<keyword evidence="3" id="KW-1185">Reference proteome</keyword>
<proteinExistence type="predicted"/>
<dbReference type="SUPFAM" id="SSF51735">
    <property type="entry name" value="NAD(P)-binding Rossmann-fold domains"/>
    <property type="match status" value="1"/>
</dbReference>
<accession>A0A0R1UJU9</accession>